<dbReference type="PANTHER" id="PTHR36322">
    <property type="entry name" value="TRANSMEMBRANE PROTEIN"/>
    <property type="match status" value="1"/>
</dbReference>
<organism evidence="1 2">
    <name type="scientific">Salix koriyanagi</name>
    <dbReference type="NCBI Taxonomy" id="2511006"/>
    <lineage>
        <taxon>Eukaryota</taxon>
        <taxon>Viridiplantae</taxon>
        <taxon>Streptophyta</taxon>
        <taxon>Embryophyta</taxon>
        <taxon>Tracheophyta</taxon>
        <taxon>Spermatophyta</taxon>
        <taxon>Magnoliopsida</taxon>
        <taxon>eudicotyledons</taxon>
        <taxon>Gunneridae</taxon>
        <taxon>Pentapetalae</taxon>
        <taxon>rosids</taxon>
        <taxon>fabids</taxon>
        <taxon>Malpighiales</taxon>
        <taxon>Salicaceae</taxon>
        <taxon>Saliceae</taxon>
        <taxon>Salix</taxon>
    </lineage>
</organism>
<dbReference type="PANTHER" id="PTHR36322:SF3">
    <property type="entry name" value="TRANSMEMBRANE PROTEIN"/>
    <property type="match status" value="1"/>
</dbReference>
<evidence type="ECO:0000313" key="1">
    <source>
        <dbReference type="EMBL" id="KAJ6762132.1"/>
    </source>
</evidence>
<accession>A0A9Q1A8T3</accession>
<dbReference type="AlphaFoldDB" id="A0A9Q1A8T3"/>
<keyword evidence="2" id="KW-1185">Reference proteome</keyword>
<gene>
    <name evidence="1" type="ORF">OIU74_024753</name>
</gene>
<dbReference type="EMBL" id="JAPFFM010000005">
    <property type="protein sequence ID" value="KAJ6762132.1"/>
    <property type="molecule type" value="Genomic_DNA"/>
</dbReference>
<evidence type="ECO:0000313" key="2">
    <source>
        <dbReference type="Proteomes" id="UP001151752"/>
    </source>
</evidence>
<keyword evidence="1" id="KW-0812">Transmembrane</keyword>
<protein>
    <submittedName>
        <fullName evidence="1">TRANSMEMBRANE PROTEIN</fullName>
    </submittedName>
</protein>
<sequence length="136" mass="15081">MPNYLALTLTRPPGPGSEPEGAAVSSSSCSHLSSFPFSVPPCLSSAPARLCIRLCHRVRRKNDEDGGDRLRRCEEGFCDCDCEEEEEKEVGLLQRYLEDQIRLVGSVYECGDEFDHLDDGDDQTDHDHNLNAPLLG</sequence>
<name>A0A9Q1A8T3_9ROSI</name>
<reference evidence="1" key="1">
    <citation type="submission" date="2022-11" db="EMBL/GenBank/DDBJ databases">
        <authorList>
            <person name="Hyden B.L."/>
            <person name="Feng K."/>
            <person name="Yates T."/>
            <person name="Jawdy S."/>
            <person name="Smart L.B."/>
            <person name="Muchero W."/>
        </authorList>
    </citation>
    <scope>NUCLEOTIDE SEQUENCE</scope>
    <source>
        <tissue evidence="1">Shoot tip</tissue>
    </source>
</reference>
<keyword evidence="1" id="KW-0472">Membrane</keyword>
<proteinExistence type="predicted"/>
<comment type="caution">
    <text evidence="1">The sequence shown here is derived from an EMBL/GenBank/DDBJ whole genome shotgun (WGS) entry which is preliminary data.</text>
</comment>
<dbReference type="Proteomes" id="UP001151752">
    <property type="component" value="Chromosome 19"/>
</dbReference>
<reference evidence="1" key="2">
    <citation type="journal article" date="2023" name="Int. J. Mol. Sci.">
        <title>De Novo Assembly and Annotation of 11 Diverse Shrub Willow (Salix) Genomes Reveals Novel Gene Organization in Sex-Linked Regions.</title>
        <authorList>
            <person name="Hyden B."/>
            <person name="Feng K."/>
            <person name="Yates T.B."/>
            <person name="Jawdy S."/>
            <person name="Cereghino C."/>
            <person name="Smart L.B."/>
            <person name="Muchero W."/>
        </authorList>
    </citation>
    <scope>NUCLEOTIDE SEQUENCE</scope>
    <source>
        <tissue evidence="1">Shoot tip</tissue>
    </source>
</reference>